<keyword evidence="4" id="KW-0408">Iron</keyword>
<evidence type="ECO:0000256" key="5">
    <source>
        <dbReference type="ARBA" id="ARBA00023014"/>
    </source>
</evidence>
<dbReference type="Pfam" id="PF01257">
    <property type="entry name" value="2Fe-2S_thioredx"/>
    <property type="match status" value="1"/>
</dbReference>
<keyword evidence="5" id="KW-0411">Iron-sulfur</keyword>
<accession>A0ABQ6C8W0</accession>
<comment type="cofactor">
    <cofactor evidence="6">
        <name>[2Fe-2S] cluster</name>
        <dbReference type="ChEBI" id="CHEBI:190135"/>
    </cofactor>
</comment>
<dbReference type="InterPro" id="IPR036249">
    <property type="entry name" value="Thioredoxin-like_sf"/>
</dbReference>
<comment type="caution">
    <text evidence="7">The sequence shown here is derived from an EMBL/GenBank/DDBJ whole genome shotgun (WGS) entry which is preliminary data.</text>
</comment>
<evidence type="ECO:0000256" key="3">
    <source>
        <dbReference type="ARBA" id="ARBA00022723"/>
    </source>
</evidence>
<dbReference type="EMBL" id="BSPB01000085">
    <property type="protein sequence ID" value="GLS16802.1"/>
    <property type="molecule type" value="Genomic_DNA"/>
</dbReference>
<dbReference type="PANTHER" id="PTHR10371:SF3">
    <property type="entry name" value="NADH DEHYDROGENASE [UBIQUINONE] FLAVOPROTEIN 2, MITOCHONDRIAL"/>
    <property type="match status" value="1"/>
</dbReference>
<reference evidence="8" key="1">
    <citation type="journal article" date="2019" name="Int. J. Syst. Evol. Microbiol.">
        <title>The Global Catalogue of Microorganisms (GCM) 10K type strain sequencing project: providing services to taxonomists for standard genome sequencing and annotation.</title>
        <authorList>
            <consortium name="The Broad Institute Genomics Platform"/>
            <consortium name="The Broad Institute Genome Sequencing Center for Infectious Disease"/>
            <person name="Wu L."/>
            <person name="Ma J."/>
        </authorList>
    </citation>
    <scope>NUCLEOTIDE SEQUENCE [LARGE SCALE GENOMIC DNA]</scope>
    <source>
        <strain evidence="8">NBRC 109341</strain>
    </source>
</reference>
<evidence type="ECO:0000313" key="8">
    <source>
        <dbReference type="Proteomes" id="UP001156903"/>
    </source>
</evidence>
<evidence type="ECO:0000313" key="7">
    <source>
        <dbReference type="EMBL" id="GLS16802.1"/>
    </source>
</evidence>
<dbReference type="SUPFAM" id="SSF52833">
    <property type="entry name" value="Thioredoxin-like"/>
    <property type="match status" value="1"/>
</dbReference>
<keyword evidence="8" id="KW-1185">Reference proteome</keyword>
<protein>
    <submittedName>
        <fullName evidence="7">Formate dehydrogenase subunit gamma</fullName>
    </submittedName>
</protein>
<keyword evidence="2" id="KW-0001">2Fe-2S</keyword>
<dbReference type="CDD" id="cd03081">
    <property type="entry name" value="TRX_Fd_NuoE_FDH_gamma"/>
    <property type="match status" value="1"/>
</dbReference>
<dbReference type="Proteomes" id="UP001156903">
    <property type="component" value="Unassembled WGS sequence"/>
</dbReference>
<dbReference type="PANTHER" id="PTHR10371">
    <property type="entry name" value="NADH DEHYDROGENASE UBIQUINONE FLAVOPROTEIN 2, MITOCHONDRIAL"/>
    <property type="match status" value="1"/>
</dbReference>
<dbReference type="InterPro" id="IPR002023">
    <property type="entry name" value="NuoE-like"/>
</dbReference>
<sequence>MKLIPSSAQDLATVSALIAEHRDQPGALLPLLHAVQDALGHVPDDVVPAIARALGLSRAEVHGVITYYHFFRREAPGRQVVQVCRAEACQACGGEELLALAERVLGCERHSTRADGAVTLEPVYCLGLCASSPAVQIGEKLHARVTPARLQSLLAHVADTAEVAP</sequence>
<dbReference type="Gene3D" id="1.10.10.1590">
    <property type="entry name" value="NADH-quinone oxidoreductase subunit E"/>
    <property type="match status" value="1"/>
</dbReference>
<dbReference type="InterPro" id="IPR041921">
    <property type="entry name" value="NuoE_N"/>
</dbReference>
<evidence type="ECO:0000256" key="4">
    <source>
        <dbReference type="ARBA" id="ARBA00023004"/>
    </source>
</evidence>
<organism evidence="7 8">
    <name type="scientific">Hydrogenophaga electricum</name>
    <dbReference type="NCBI Taxonomy" id="1230953"/>
    <lineage>
        <taxon>Bacteria</taxon>
        <taxon>Pseudomonadati</taxon>
        <taxon>Pseudomonadota</taxon>
        <taxon>Betaproteobacteria</taxon>
        <taxon>Burkholderiales</taxon>
        <taxon>Comamonadaceae</taxon>
        <taxon>Hydrogenophaga</taxon>
    </lineage>
</organism>
<proteinExistence type="inferred from homology"/>
<keyword evidence="3" id="KW-0479">Metal-binding</keyword>
<dbReference type="Gene3D" id="3.40.30.10">
    <property type="entry name" value="Glutaredoxin"/>
    <property type="match status" value="1"/>
</dbReference>
<name>A0ABQ6C8W0_9BURK</name>
<dbReference type="RefSeq" id="WP_234262964.1">
    <property type="nucleotide sequence ID" value="NZ_BSPB01000085.1"/>
</dbReference>
<dbReference type="PIRSF" id="PIRSF000216">
    <property type="entry name" value="NADH_DH_24kDa"/>
    <property type="match status" value="1"/>
</dbReference>
<evidence type="ECO:0000256" key="2">
    <source>
        <dbReference type="ARBA" id="ARBA00022714"/>
    </source>
</evidence>
<dbReference type="NCBIfam" id="NF004638">
    <property type="entry name" value="PRK05988.1"/>
    <property type="match status" value="1"/>
</dbReference>
<evidence type="ECO:0000256" key="6">
    <source>
        <dbReference type="ARBA" id="ARBA00034078"/>
    </source>
</evidence>
<evidence type="ECO:0000256" key="1">
    <source>
        <dbReference type="ARBA" id="ARBA00010643"/>
    </source>
</evidence>
<comment type="similarity">
    <text evidence="1">Belongs to the complex I 24 kDa subunit family.</text>
</comment>
<gene>
    <name evidence="7" type="primary">fdsG</name>
    <name evidence="7" type="ORF">GCM10007935_42480</name>
</gene>